<comment type="subcellular location">
    <subcellularLocation>
        <location evidence="1">Cell inner membrane</location>
        <topology evidence="1">Multi-pass membrane protein</topology>
    </subcellularLocation>
</comment>
<feature type="transmembrane region" description="Helical" evidence="9">
    <location>
        <begin position="311"/>
        <end position="332"/>
    </location>
</feature>
<feature type="transmembrane region" description="Helical" evidence="9">
    <location>
        <begin position="12"/>
        <end position="32"/>
    </location>
</feature>
<feature type="transmembrane region" description="Helical" evidence="9">
    <location>
        <begin position="87"/>
        <end position="108"/>
    </location>
</feature>
<organism evidence="10 11">
    <name type="scientific">Aquariibacter albus</name>
    <dbReference type="NCBI Taxonomy" id="2759899"/>
    <lineage>
        <taxon>Bacteria</taxon>
        <taxon>Pseudomonadati</taxon>
        <taxon>Pseudomonadota</taxon>
        <taxon>Betaproteobacteria</taxon>
        <taxon>Burkholderiales</taxon>
        <taxon>Sphaerotilaceae</taxon>
        <taxon>Aquariibacter</taxon>
    </lineage>
</organism>
<accession>A0A839HI18</accession>
<dbReference type="RefSeq" id="WP_182660337.1">
    <property type="nucleotide sequence ID" value="NZ_JACIVI010000001.1"/>
</dbReference>
<gene>
    <name evidence="10" type="ORF">H4F90_00205</name>
</gene>
<evidence type="ECO:0000256" key="1">
    <source>
        <dbReference type="ARBA" id="ARBA00004429"/>
    </source>
</evidence>
<keyword evidence="7 9" id="KW-0472">Membrane</keyword>
<keyword evidence="3" id="KW-1003">Cell membrane</keyword>
<dbReference type="EMBL" id="JACIVI010000001">
    <property type="protein sequence ID" value="MBB1160402.1"/>
    <property type="molecule type" value="Genomic_DNA"/>
</dbReference>
<feature type="transmembrane region" description="Helical" evidence="9">
    <location>
        <begin position="120"/>
        <end position="141"/>
    </location>
</feature>
<feature type="transmembrane region" description="Helical" evidence="9">
    <location>
        <begin position="205"/>
        <end position="224"/>
    </location>
</feature>
<evidence type="ECO:0000256" key="7">
    <source>
        <dbReference type="ARBA" id="ARBA00023136"/>
    </source>
</evidence>
<feature type="transmembrane region" description="Helical" evidence="9">
    <location>
        <begin position="271"/>
        <end position="290"/>
    </location>
</feature>
<dbReference type="PANTHER" id="PTHR30574:SF1">
    <property type="entry name" value="SULPHUR TRANSPORT DOMAIN-CONTAINING PROTEIN"/>
    <property type="match status" value="1"/>
</dbReference>
<comment type="caution">
    <text evidence="10">The sequence shown here is derived from an EMBL/GenBank/DDBJ whole genome shotgun (WGS) entry which is preliminary data.</text>
</comment>
<evidence type="ECO:0000256" key="2">
    <source>
        <dbReference type="ARBA" id="ARBA00022448"/>
    </source>
</evidence>
<reference evidence="10 11" key="1">
    <citation type="submission" date="2020-08" db="EMBL/GenBank/DDBJ databases">
        <title>Aquariorum lacteus gen. nov., sp. nov., a new member of the family Comamonadaceae, isolated from freshwater aquarium.</title>
        <authorList>
            <person name="Chun S.-J."/>
        </authorList>
    </citation>
    <scope>NUCLEOTIDE SEQUENCE [LARGE SCALE GENOMIC DNA]</scope>
    <source>
        <strain evidence="10 11">SJAQ100</strain>
    </source>
</reference>
<dbReference type="GO" id="GO:0005886">
    <property type="term" value="C:plasma membrane"/>
    <property type="evidence" value="ECO:0007669"/>
    <property type="project" value="UniProtKB-SubCell"/>
</dbReference>
<keyword evidence="6 9" id="KW-1133">Transmembrane helix</keyword>
<evidence type="ECO:0000256" key="8">
    <source>
        <dbReference type="ARBA" id="ARBA00035655"/>
    </source>
</evidence>
<dbReference type="Proteomes" id="UP000586093">
    <property type="component" value="Unassembled WGS sequence"/>
</dbReference>
<name>A0A839HI18_9BURK</name>
<protein>
    <submittedName>
        <fullName evidence="10">YeeE/YedE family protein</fullName>
    </submittedName>
</protein>
<keyword evidence="4" id="KW-0997">Cell inner membrane</keyword>
<proteinExistence type="inferred from homology"/>
<dbReference type="InterPro" id="IPR007272">
    <property type="entry name" value="Sulf_transp_TsuA/YedE"/>
</dbReference>
<feature type="transmembrane region" description="Helical" evidence="9">
    <location>
        <begin position="338"/>
        <end position="358"/>
    </location>
</feature>
<comment type="similarity">
    <text evidence="8">Belongs to the TsuA/YedE (TC 9.B.102) family.</text>
</comment>
<keyword evidence="11" id="KW-1185">Reference proteome</keyword>
<keyword evidence="5 9" id="KW-0812">Transmembrane</keyword>
<keyword evidence="2" id="KW-0813">Transport</keyword>
<dbReference type="Pfam" id="PF04143">
    <property type="entry name" value="Sulf_transp"/>
    <property type="match status" value="1"/>
</dbReference>
<evidence type="ECO:0000256" key="3">
    <source>
        <dbReference type="ARBA" id="ARBA00022475"/>
    </source>
</evidence>
<sequence>MDLDVAALTFRVLALGGLIGLLLGAVGQWSRFCTMGALTDLYTFGEASRMRMWLLAALIAIAGTQGLLAAGVLQLDAAVYLQPRLSWLSHLLGGAIFGAGMVLASGCATRSLVRAGAGSLRSLVVLGGVAVSAQMSLRGAFAGLRVDGLDRVAVELPHADLPRLLAAGLDLPVDTLRLGLVALLLVAGGLWILRGRAHLGAAQWIGGGVVGLLIVAAWVVTGLVGHLPEHPETLEAAWVGTGSRRPEGLSFVAPIGATLAYLELASDQNTVLNFGIALVIGTLLGSAASARLRREFRWETFANVSDTAQHLVGAVLMGFGGVLAVGCTFGQGLSGLSLLTLGAPLALAGFAIGSYAAWRYLSWRLERAAVVCGG</sequence>
<dbReference type="PANTHER" id="PTHR30574">
    <property type="entry name" value="INNER MEMBRANE PROTEIN YEDE"/>
    <property type="match status" value="1"/>
</dbReference>
<dbReference type="AlphaFoldDB" id="A0A839HI18"/>
<feature type="transmembrane region" description="Helical" evidence="9">
    <location>
        <begin position="53"/>
        <end position="75"/>
    </location>
</feature>
<feature type="transmembrane region" description="Helical" evidence="9">
    <location>
        <begin position="175"/>
        <end position="193"/>
    </location>
</feature>
<evidence type="ECO:0000256" key="6">
    <source>
        <dbReference type="ARBA" id="ARBA00022989"/>
    </source>
</evidence>
<evidence type="ECO:0000256" key="4">
    <source>
        <dbReference type="ARBA" id="ARBA00022519"/>
    </source>
</evidence>
<evidence type="ECO:0000313" key="11">
    <source>
        <dbReference type="Proteomes" id="UP000586093"/>
    </source>
</evidence>
<evidence type="ECO:0000313" key="10">
    <source>
        <dbReference type="EMBL" id="MBB1160402.1"/>
    </source>
</evidence>
<evidence type="ECO:0000256" key="9">
    <source>
        <dbReference type="SAM" id="Phobius"/>
    </source>
</evidence>
<evidence type="ECO:0000256" key="5">
    <source>
        <dbReference type="ARBA" id="ARBA00022692"/>
    </source>
</evidence>